<evidence type="ECO:0000313" key="4">
    <source>
        <dbReference type="Proteomes" id="UP001346149"/>
    </source>
</evidence>
<dbReference type="PANTHER" id="PTHR46039">
    <property type="entry name" value="SUCROSE-PHOSPHATE SYNTHASE 3-RELATED"/>
    <property type="match status" value="1"/>
</dbReference>
<evidence type="ECO:0000256" key="1">
    <source>
        <dbReference type="ARBA" id="ARBA00022676"/>
    </source>
</evidence>
<keyword evidence="4" id="KW-1185">Reference proteome</keyword>
<organism evidence="3 4">
    <name type="scientific">Trapa natans</name>
    <name type="common">Water chestnut</name>
    <dbReference type="NCBI Taxonomy" id="22666"/>
    <lineage>
        <taxon>Eukaryota</taxon>
        <taxon>Viridiplantae</taxon>
        <taxon>Streptophyta</taxon>
        <taxon>Embryophyta</taxon>
        <taxon>Tracheophyta</taxon>
        <taxon>Spermatophyta</taxon>
        <taxon>Magnoliopsida</taxon>
        <taxon>eudicotyledons</taxon>
        <taxon>Gunneridae</taxon>
        <taxon>Pentapetalae</taxon>
        <taxon>rosids</taxon>
        <taxon>malvids</taxon>
        <taxon>Myrtales</taxon>
        <taxon>Lythraceae</taxon>
        <taxon>Trapa</taxon>
    </lineage>
</organism>
<dbReference type="Proteomes" id="UP001346149">
    <property type="component" value="Unassembled WGS sequence"/>
</dbReference>
<accession>A0AAN7MTG8</accession>
<comment type="caution">
    <text evidence="3">The sequence shown here is derived from an EMBL/GenBank/DDBJ whole genome shotgun (WGS) entry which is preliminary data.</text>
</comment>
<proteinExistence type="predicted"/>
<dbReference type="EMBL" id="JAXQNO010000005">
    <property type="protein sequence ID" value="KAK4798653.1"/>
    <property type="molecule type" value="Genomic_DNA"/>
</dbReference>
<reference evidence="3 4" key="1">
    <citation type="journal article" date="2023" name="Hortic Res">
        <title>Pangenome of water caltrop reveals structural variations and asymmetric subgenome divergence after allopolyploidization.</title>
        <authorList>
            <person name="Zhang X."/>
            <person name="Chen Y."/>
            <person name="Wang L."/>
            <person name="Yuan Y."/>
            <person name="Fang M."/>
            <person name="Shi L."/>
            <person name="Lu R."/>
            <person name="Comes H.P."/>
            <person name="Ma Y."/>
            <person name="Chen Y."/>
            <person name="Huang G."/>
            <person name="Zhou Y."/>
            <person name="Zheng Z."/>
            <person name="Qiu Y."/>
        </authorList>
    </citation>
    <scope>NUCLEOTIDE SEQUENCE [LARGE SCALE GENOMIC DNA]</scope>
    <source>
        <strain evidence="3">F231</strain>
    </source>
</reference>
<evidence type="ECO:0000256" key="2">
    <source>
        <dbReference type="ARBA" id="ARBA00022679"/>
    </source>
</evidence>
<evidence type="ECO:0000313" key="3">
    <source>
        <dbReference type="EMBL" id="KAK4798653.1"/>
    </source>
</evidence>
<sequence>MGLFCKHSRKTMISALATPYPKKNITTLVNDFDECCPLRELTNITMVMGNWDDIDEMSSTNGLVLLYVLKL</sequence>
<dbReference type="GO" id="GO:0016757">
    <property type="term" value="F:glycosyltransferase activity"/>
    <property type="evidence" value="ECO:0007669"/>
    <property type="project" value="UniProtKB-KW"/>
</dbReference>
<dbReference type="Gene3D" id="3.40.50.2000">
    <property type="entry name" value="Glycogen Phosphorylase B"/>
    <property type="match status" value="1"/>
</dbReference>
<dbReference type="AlphaFoldDB" id="A0AAN7MTG8"/>
<name>A0AAN7MTG8_TRANT</name>
<gene>
    <name evidence="3" type="ORF">SAY86_030979</name>
</gene>
<protein>
    <submittedName>
        <fullName evidence="3">Uncharacterized protein</fullName>
    </submittedName>
</protein>
<dbReference type="InterPro" id="IPR044161">
    <property type="entry name" value="SPS"/>
</dbReference>
<keyword evidence="1" id="KW-0328">Glycosyltransferase</keyword>
<keyword evidence="2" id="KW-0808">Transferase</keyword>
<dbReference type="PANTHER" id="PTHR46039:SF2">
    <property type="entry name" value="SUCROSE-PHOSPHATE SYNTHASE 1"/>
    <property type="match status" value="1"/>
</dbReference>